<dbReference type="GO" id="GO:0004742">
    <property type="term" value="F:dihydrolipoyllysine-residue acetyltransferase activity"/>
    <property type="evidence" value="ECO:0007669"/>
    <property type="project" value="UniProtKB-EC"/>
</dbReference>
<evidence type="ECO:0000256" key="2">
    <source>
        <dbReference type="ARBA" id="ARBA00007317"/>
    </source>
</evidence>
<dbReference type="RefSeq" id="WP_083381345.1">
    <property type="nucleotide sequence ID" value="NZ_FNSU01000002.1"/>
</dbReference>
<evidence type="ECO:0000256" key="1">
    <source>
        <dbReference type="ARBA" id="ARBA00001938"/>
    </source>
</evidence>
<protein>
    <recommendedName>
        <fullName evidence="5">Dihydrolipoyllysine-residue acetyltransferase component of pyruvate dehydrogenase complex</fullName>
        <ecNumber evidence="4">2.3.1.12</ecNumber>
    </recommendedName>
    <alternativeName>
        <fullName evidence="10">Dihydrolipoamide acetyltransferase component of pyruvate dehydrogenase complex</fullName>
    </alternativeName>
    <alternativeName>
        <fullName evidence="11">E2</fullName>
    </alternativeName>
</protein>
<evidence type="ECO:0000313" key="14">
    <source>
        <dbReference type="EMBL" id="TWR56185.1"/>
    </source>
</evidence>
<sequence length="252" mass="27736">MSQSTTLPVDLPALPETDFSVFGTVEQIALSRIQKLTSTFLSRNWVTIPHVTHHDEADITELEILRKQLNEEKGVKITPLAFQIKALVETLKMFPLFNASLDALGQNLILKKYFHIGVAIDTPKGLLVAVIRDCDKKSAFELAEELAAVSLRAKSKGLPLADMQGGCMTISSLGGIGGTAFTPIINAPEVAILGVTKAQWKPYRGEQEAVDWRMMLPLDLSYDHRVINGVDGAQFLVCLAKLLREPQRLLDC</sequence>
<keyword evidence="7" id="KW-0450">Lipoyl</keyword>
<accession>A0A9X9FWN9</accession>
<evidence type="ECO:0000313" key="15">
    <source>
        <dbReference type="Proteomes" id="UP000316123"/>
    </source>
</evidence>
<dbReference type="GO" id="GO:0005737">
    <property type="term" value="C:cytoplasm"/>
    <property type="evidence" value="ECO:0007669"/>
    <property type="project" value="TreeGrafter"/>
</dbReference>
<comment type="subunit">
    <text evidence="3">Forms a 24-polypeptide structural core with octahedral symmetry.</text>
</comment>
<dbReference type="FunFam" id="3.30.559.10:FF:000004">
    <property type="entry name" value="Acetyltransferase component of pyruvate dehydrogenase complex"/>
    <property type="match status" value="1"/>
</dbReference>
<organism evidence="14 15">
    <name type="scientific">Pseudomonas marginalis</name>
    <name type="common">Pseudomonas panacis</name>
    <dbReference type="NCBI Taxonomy" id="298"/>
    <lineage>
        <taxon>Bacteria</taxon>
        <taxon>Pseudomonadati</taxon>
        <taxon>Pseudomonadota</taxon>
        <taxon>Gammaproteobacteria</taxon>
        <taxon>Pseudomonadales</taxon>
        <taxon>Pseudomonadaceae</taxon>
        <taxon>Pseudomonas</taxon>
    </lineage>
</organism>
<dbReference type="OrthoDB" id="9805770at2"/>
<comment type="caution">
    <text evidence="14">The sequence shown here is derived from an EMBL/GenBank/DDBJ whole genome shotgun (WGS) entry which is preliminary data.</text>
</comment>
<keyword evidence="8" id="KW-0012">Acyltransferase</keyword>
<dbReference type="Gene3D" id="3.30.559.10">
    <property type="entry name" value="Chloramphenicol acetyltransferase-like domain"/>
    <property type="match status" value="1"/>
</dbReference>
<evidence type="ECO:0000256" key="6">
    <source>
        <dbReference type="ARBA" id="ARBA00022679"/>
    </source>
</evidence>
<dbReference type="PANTHER" id="PTHR43178:SF2">
    <property type="entry name" value="DIHYDROLIPOYLLYSINE-RESIDUE ACETYLTRANSFERASE COMPONENT OF PYRUVATE DEHYDROGENASE COMPLEX"/>
    <property type="match status" value="1"/>
</dbReference>
<evidence type="ECO:0000256" key="3">
    <source>
        <dbReference type="ARBA" id="ARBA00011484"/>
    </source>
</evidence>
<reference evidence="14 15" key="1">
    <citation type="submission" date="2019-06" db="EMBL/GenBank/DDBJ databases">
        <title>Pseudomonas bimorpha sp. nov. isolated from bovine raw milk and skim milk concentrate.</title>
        <authorList>
            <person name="Hofmann K."/>
            <person name="Huptas C."/>
            <person name="Doll E."/>
            <person name="Scherer S."/>
            <person name="Wenning M."/>
        </authorList>
    </citation>
    <scope>NUCLEOTIDE SEQUENCE [LARGE SCALE GENOMIC DNA]</scope>
    <source>
        <strain evidence="14 15">DSM 13124</strain>
    </source>
</reference>
<feature type="domain" description="2-oxoacid dehydrogenase acyltransferase catalytic" evidence="13">
    <location>
        <begin position="25"/>
        <end position="250"/>
    </location>
</feature>
<dbReference type="AlphaFoldDB" id="A0A9X9FWN9"/>
<comment type="cofactor">
    <cofactor evidence="1">
        <name>(R)-lipoate</name>
        <dbReference type="ChEBI" id="CHEBI:83088"/>
    </cofactor>
</comment>
<comment type="similarity">
    <text evidence="2">Belongs to the 2-oxoacid dehydrogenase family.</text>
</comment>
<evidence type="ECO:0000256" key="4">
    <source>
        <dbReference type="ARBA" id="ARBA00013114"/>
    </source>
</evidence>
<comment type="function">
    <text evidence="9">The pyruvate dehydrogenase complex catalyzes the overall conversion of pyruvate to acetyl-CoA and CO(2). It contains multiple copies of three enzymatic components: pyruvate dehydrogenase (E1), dihydrolipoamide acetyltransferase (E2) and lipoamide dehydrogenase (E3).</text>
</comment>
<evidence type="ECO:0000259" key="13">
    <source>
        <dbReference type="Pfam" id="PF00198"/>
    </source>
</evidence>
<evidence type="ECO:0000256" key="10">
    <source>
        <dbReference type="ARBA" id="ARBA00029730"/>
    </source>
</evidence>
<evidence type="ECO:0000256" key="8">
    <source>
        <dbReference type="ARBA" id="ARBA00023315"/>
    </source>
</evidence>
<proteinExistence type="inferred from homology"/>
<dbReference type="InterPro" id="IPR001078">
    <property type="entry name" value="2-oxoacid_DH_actylTfrase"/>
</dbReference>
<dbReference type="Proteomes" id="UP000316123">
    <property type="component" value="Unassembled WGS sequence"/>
</dbReference>
<evidence type="ECO:0000256" key="7">
    <source>
        <dbReference type="ARBA" id="ARBA00022823"/>
    </source>
</evidence>
<dbReference type="InterPro" id="IPR050743">
    <property type="entry name" value="2-oxoacid_DH_E2_comp"/>
</dbReference>
<evidence type="ECO:0000256" key="9">
    <source>
        <dbReference type="ARBA" id="ARBA00025211"/>
    </source>
</evidence>
<dbReference type="InterPro" id="IPR023213">
    <property type="entry name" value="CAT-like_dom_sf"/>
</dbReference>
<dbReference type="GO" id="GO:0031405">
    <property type="term" value="F:lipoic acid binding"/>
    <property type="evidence" value="ECO:0007669"/>
    <property type="project" value="TreeGrafter"/>
</dbReference>
<gene>
    <name evidence="14" type="ORF">FIV41_20585</name>
</gene>
<comment type="catalytic activity">
    <reaction evidence="12">
        <text>N(6)-[(R)-dihydrolipoyl]-L-lysyl-[protein] + acetyl-CoA = N(6)-[(R)-S(8)-acetyldihydrolipoyl]-L-lysyl-[protein] + CoA</text>
        <dbReference type="Rhea" id="RHEA:17017"/>
        <dbReference type="Rhea" id="RHEA-COMP:10475"/>
        <dbReference type="Rhea" id="RHEA-COMP:10478"/>
        <dbReference type="ChEBI" id="CHEBI:57287"/>
        <dbReference type="ChEBI" id="CHEBI:57288"/>
        <dbReference type="ChEBI" id="CHEBI:83100"/>
        <dbReference type="ChEBI" id="CHEBI:83111"/>
        <dbReference type="EC" id="2.3.1.12"/>
    </reaction>
</comment>
<evidence type="ECO:0000256" key="11">
    <source>
        <dbReference type="ARBA" id="ARBA00031531"/>
    </source>
</evidence>
<dbReference type="SUPFAM" id="SSF52777">
    <property type="entry name" value="CoA-dependent acyltransferases"/>
    <property type="match status" value="1"/>
</dbReference>
<dbReference type="GO" id="GO:0006086">
    <property type="term" value="P:pyruvate decarboxylation to acetyl-CoA"/>
    <property type="evidence" value="ECO:0007669"/>
    <property type="project" value="TreeGrafter"/>
</dbReference>
<name>A0A9X9FWN9_PSEMA</name>
<keyword evidence="6" id="KW-0808">Transferase</keyword>
<evidence type="ECO:0000256" key="12">
    <source>
        <dbReference type="ARBA" id="ARBA00048370"/>
    </source>
</evidence>
<dbReference type="EMBL" id="VFEQ01000014">
    <property type="protein sequence ID" value="TWR56185.1"/>
    <property type="molecule type" value="Genomic_DNA"/>
</dbReference>
<dbReference type="PANTHER" id="PTHR43178">
    <property type="entry name" value="DIHYDROLIPOAMIDE ACETYLTRANSFERASE COMPONENT OF PYRUVATE DEHYDROGENASE COMPLEX"/>
    <property type="match status" value="1"/>
</dbReference>
<dbReference type="EC" id="2.3.1.12" evidence="4"/>
<dbReference type="Pfam" id="PF00198">
    <property type="entry name" value="2-oxoacid_dh"/>
    <property type="match status" value="1"/>
</dbReference>
<evidence type="ECO:0000256" key="5">
    <source>
        <dbReference type="ARBA" id="ARBA00016300"/>
    </source>
</evidence>